<keyword evidence="3" id="KW-1185">Reference proteome</keyword>
<protein>
    <submittedName>
        <fullName evidence="2">Uncharacterized protein</fullName>
    </submittedName>
</protein>
<organism evidence="2 3">
    <name type="scientific">Liparis tanakae</name>
    <name type="common">Tanaka's snailfish</name>
    <dbReference type="NCBI Taxonomy" id="230148"/>
    <lineage>
        <taxon>Eukaryota</taxon>
        <taxon>Metazoa</taxon>
        <taxon>Chordata</taxon>
        <taxon>Craniata</taxon>
        <taxon>Vertebrata</taxon>
        <taxon>Euteleostomi</taxon>
        <taxon>Actinopterygii</taxon>
        <taxon>Neopterygii</taxon>
        <taxon>Teleostei</taxon>
        <taxon>Neoteleostei</taxon>
        <taxon>Acanthomorphata</taxon>
        <taxon>Eupercaria</taxon>
        <taxon>Perciformes</taxon>
        <taxon>Cottioidei</taxon>
        <taxon>Cottales</taxon>
        <taxon>Liparidae</taxon>
        <taxon>Liparis</taxon>
    </lineage>
</organism>
<dbReference type="EMBL" id="SRLO01000017">
    <property type="protein sequence ID" value="TNN86137.1"/>
    <property type="molecule type" value="Genomic_DNA"/>
</dbReference>
<proteinExistence type="predicted"/>
<accession>A0A4Z2J7Z5</accession>
<evidence type="ECO:0000313" key="3">
    <source>
        <dbReference type="Proteomes" id="UP000314294"/>
    </source>
</evidence>
<reference evidence="2 3" key="1">
    <citation type="submission" date="2019-03" db="EMBL/GenBank/DDBJ databases">
        <title>First draft genome of Liparis tanakae, snailfish: a comprehensive survey of snailfish specific genes.</title>
        <authorList>
            <person name="Kim W."/>
            <person name="Song I."/>
            <person name="Jeong J.-H."/>
            <person name="Kim D."/>
            <person name="Kim S."/>
            <person name="Ryu S."/>
            <person name="Song J.Y."/>
            <person name="Lee S.K."/>
        </authorList>
    </citation>
    <scope>NUCLEOTIDE SEQUENCE [LARGE SCALE GENOMIC DNA]</scope>
    <source>
        <tissue evidence="2">Muscle</tissue>
    </source>
</reference>
<dbReference type="AlphaFoldDB" id="A0A4Z2J7Z5"/>
<gene>
    <name evidence="2" type="ORF">EYF80_003554</name>
</gene>
<feature type="compositionally biased region" description="Basic and acidic residues" evidence="1">
    <location>
        <begin position="117"/>
        <end position="143"/>
    </location>
</feature>
<dbReference type="Proteomes" id="UP000314294">
    <property type="component" value="Unassembled WGS sequence"/>
</dbReference>
<feature type="compositionally biased region" description="Basic and acidic residues" evidence="1">
    <location>
        <begin position="59"/>
        <end position="91"/>
    </location>
</feature>
<sequence length="143" mass="16516">MSKIIIPSPLTIVSTMLGLELRSVLAAKNTSTMLWCRIISRIMVLAQKVPLRPPPFLRPGEKKKESMKDADTNTEEEKHERPHKDVEEQAASRRGRRRVKCHSLTERRSSTPSGGEKANRRDFHDEYGRKDLIKIQKREVNQM</sequence>
<name>A0A4Z2J7Z5_9TELE</name>
<evidence type="ECO:0000256" key="1">
    <source>
        <dbReference type="SAM" id="MobiDB-lite"/>
    </source>
</evidence>
<comment type="caution">
    <text evidence="2">The sequence shown here is derived from an EMBL/GenBank/DDBJ whole genome shotgun (WGS) entry which is preliminary data.</text>
</comment>
<feature type="region of interest" description="Disordered" evidence="1">
    <location>
        <begin position="50"/>
        <end position="143"/>
    </location>
</feature>
<evidence type="ECO:0000313" key="2">
    <source>
        <dbReference type="EMBL" id="TNN86137.1"/>
    </source>
</evidence>
<dbReference type="OrthoDB" id="10669306at2759"/>